<dbReference type="Pfam" id="PF00975">
    <property type="entry name" value="Thioesterase"/>
    <property type="match status" value="1"/>
</dbReference>
<dbReference type="InterPro" id="IPR020802">
    <property type="entry name" value="TesA-like"/>
</dbReference>
<dbReference type="PROSITE" id="PS50075">
    <property type="entry name" value="CARRIER"/>
    <property type="match status" value="2"/>
</dbReference>
<feature type="region of interest" description="Disordered" evidence="4">
    <location>
        <begin position="1276"/>
        <end position="1297"/>
    </location>
</feature>
<evidence type="ECO:0000256" key="1">
    <source>
        <dbReference type="ARBA" id="ARBA00001957"/>
    </source>
</evidence>
<evidence type="ECO:0000313" key="7">
    <source>
        <dbReference type="Proteomes" id="UP001620295"/>
    </source>
</evidence>
<dbReference type="InterPro" id="IPR010071">
    <property type="entry name" value="AA_adenyl_dom"/>
</dbReference>
<dbReference type="SMART" id="SM00823">
    <property type="entry name" value="PKS_PP"/>
    <property type="match status" value="2"/>
</dbReference>
<dbReference type="SUPFAM" id="SSF53474">
    <property type="entry name" value="alpha/beta-Hydrolases"/>
    <property type="match status" value="1"/>
</dbReference>
<comment type="cofactor">
    <cofactor evidence="1">
        <name>pantetheine 4'-phosphate</name>
        <dbReference type="ChEBI" id="CHEBI:47942"/>
    </cofactor>
</comment>
<keyword evidence="2" id="KW-0596">Phosphopantetheine</keyword>
<evidence type="ECO:0000256" key="3">
    <source>
        <dbReference type="ARBA" id="ARBA00022553"/>
    </source>
</evidence>
<dbReference type="PANTHER" id="PTHR45527">
    <property type="entry name" value="NONRIBOSOMAL PEPTIDE SYNTHETASE"/>
    <property type="match status" value="1"/>
</dbReference>
<keyword evidence="3" id="KW-0597">Phosphoprotein</keyword>
<feature type="domain" description="Carrier" evidence="5">
    <location>
        <begin position="2043"/>
        <end position="2118"/>
    </location>
</feature>
<feature type="region of interest" description="Disordered" evidence="4">
    <location>
        <begin position="949"/>
        <end position="969"/>
    </location>
</feature>
<dbReference type="InterPro" id="IPR001031">
    <property type="entry name" value="Thioesterase"/>
</dbReference>
<evidence type="ECO:0000256" key="2">
    <source>
        <dbReference type="ARBA" id="ARBA00022450"/>
    </source>
</evidence>
<evidence type="ECO:0000256" key="4">
    <source>
        <dbReference type="SAM" id="MobiDB-lite"/>
    </source>
</evidence>
<feature type="region of interest" description="Disordered" evidence="4">
    <location>
        <begin position="68"/>
        <end position="91"/>
    </location>
</feature>
<dbReference type="Gene3D" id="3.40.50.1820">
    <property type="entry name" value="alpha/beta hydrolase"/>
    <property type="match status" value="1"/>
</dbReference>
<dbReference type="EMBL" id="JBJDQH010000007">
    <property type="protein sequence ID" value="MFK4267496.1"/>
    <property type="molecule type" value="Genomic_DNA"/>
</dbReference>
<dbReference type="InterPro" id="IPR023213">
    <property type="entry name" value="CAT-like_dom_sf"/>
</dbReference>
<dbReference type="PROSITE" id="PS00012">
    <property type="entry name" value="PHOSPHOPANTETHEINE"/>
    <property type="match status" value="1"/>
</dbReference>
<dbReference type="Pfam" id="PF13193">
    <property type="entry name" value="AMP-binding_C"/>
    <property type="match status" value="2"/>
</dbReference>
<dbReference type="InterPro" id="IPR001242">
    <property type="entry name" value="Condensation_dom"/>
</dbReference>
<dbReference type="SUPFAM" id="SSF52777">
    <property type="entry name" value="CoA-dependent acyltransferases"/>
    <property type="match status" value="4"/>
</dbReference>
<dbReference type="Gene3D" id="3.30.559.30">
    <property type="entry name" value="Nonribosomal peptide synthetase, condensation domain"/>
    <property type="match status" value="2"/>
</dbReference>
<dbReference type="InterPro" id="IPR009081">
    <property type="entry name" value="PP-bd_ACP"/>
</dbReference>
<evidence type="ECO:0000259" key="5">
    <source>
        <dbReference type="PROSITE" id="PS50075"/>
    </source>
</evidence>
<dbReference type="InterPro" id="IPR000873">
    <property type="entry name" value="AMP-dep_synth/lig_dom"/>
</dbReference>
<dbReference type="InterPro" id="IPR029058">
    <property type="entry name" value="AB_hydrolase_fold"/>
</dbReference>
<accession>A0ABW8LNL0</accession>
<dbReference type="Gene3D" id="3.40.50.12780">
    <property type="entry name" value="N-terminal domain of ligase-like"/>
    <property type="match status" value="2"/>
</dbReference>
<dbReference type="InterPro" id="IPR042099">
    <property type="entry name" value="ANL_N_sf"/>
</dbReference>
<dbReference type="SUPFAM" id="SSF47336">
    <property type="entry name" value="ACP-like"/>
    <property type="match status" value="2"/>
</dbReference>
<evidence type="ECO:0000313" key="6">
    <source>
        <dbReference type="EMBL" id="MFK4267496.1"/>
    </source>
</evidence>
<dbReference type="InterPro" id="IPR020806">
    <property type="entry name" value="PKS_PP-bd"/>
</dbReference>
<keyword evidence="7" id="KW-1185">Reference proteome</keyword>
<dbReference type="SMART" id="SM00824">
    <property type="entry name" value="PKS_TE"/>
    <property type="match status" value="1"/>
</dbReference>
<dbReference type="PANTHER" id="PTHR45527:SF14">
    <property type="entry name" value="PLIPASTATIN SYNTHASE SUBUNIT B"/>
    <property type="match status" value="1"/>
</dbReference>
<gene>
    <name evidence="6" type="ORF">ACI2L5_21525</name>
</gene>
<dbReference type="Gene3D" id="3.30.300.30">
    <property type="match status" value="2"/>
</dbReference>
<dbReference type="NCBIfam" id="NF003417">
    <property type="entry name" value="PRK04813.1"/>
    <property type="match status" value="2"/>
</dbReference>
<dbReference type="InterPro" id="IPR020845">
    <property type="entry name" value="AMP-binding_CS"/>
</dbReference>
<reference evidence="6 7" key="1">
    <citation type="submission" date="2024-11" db="EMBL/GenBank/DDBJ databases">
        <title>The Natural Products Discovery Center: Release of the First 8490 Sequenced Strains for Exploring Actinobacteria Biosynthetic Diversity.</title>
        <authorList>
            <person name="Kalkreuter E."/>
            <person name="Kautsar S.A."/>
            <person name="Yang D."/>
            <person name="Bader C.D."/>
            <person name="Teijaro C.N."/>
            <person name="Fluegel L."/>
            <person name="Davis C.M."/>
            <person name="Simpson J.R."/>
            <person name="Lauterbach L."/>
            <person name="Steele A.D."/>
            <person name="Gui C."/>
            <person name="Meng S."/>
            <person name="Li G."/>
            <person name="Viehrig K."/>
            <person name="Ye F."/>
            <person name="Su P."/>
            <person name="Kiefer A.F."/>
            <person name="Nichols A."/>
            <person name="Cepeda A.J."/>
            <person name="Yan W."/>
            <person name="Fan B."/>
            <person name="Jiang Y."/>
            <person name="Adhikari A."/>
            <person name="Zheng C.-J."/>
            <person name="Schuster L."/>
            <person name="Cowan T.M."/>
            <person name="Smanski M.J."/>
            <person name="Chevrette M.G."/>
            <person name="De Carvalho L.P.S."/>
            <person name="Shen B."/>
        </authorList>
    </citation>
    <scope>NUCLEOTIDE SEQUENCE [LARGE SCALE GENOMIC DNA]</scope>
    <source>
        <strain evidence="6 7">NPDC020863</strain>
    </source>
</reference>
<name>A0ABW8LNL0_9ACTN</name>
<proteinExistence type="predicted"/>
<dbReference type="Proteomes" id="UP001620295">
    <property type="component" value="Unassembled WGS sequence"/>
</dbReference>
<dbReference type="PROSITE" id="PS00455">
    <property type="entry name" value="AMP_BINDING"/>
    <property type="match status" value="2"/>
</dbReference>
<feature type="domain" description="Carrier" evidence="5">
    <location>
        <begin position="969"/>
        <end position="1043"/>
    </location>
</feature>
<comment type="caution">
    <text evidence="6">The sequence shown here is derived from an EMBL/GenBank/DDBJ whole genome shotgun (WGS) entry which is preliminary data.</text>
</comment>
<dbReference type="Pfam" id="PF00550">
    <property type="entry name" value="PP-binding"/>
    <property type="match status" value="2"/>
</dbReference>
<organism evidence="6 7">
    <name type="scientific">Streptomyces milbemycinicus</name>
    <dbReference type="NCBI Taxonomy" id="476552"/>
    <lineage>
        <taxon>Bacteria</taxon>
        <taxon>Bacillati</taxon>
        <taxon>Actinomycetota</taxon>
        <taxon>Actinomycetes</taxon>
        <taxon>Kitasatosporales</taxon>
        <taxon>Streptomycetaceae</taxon>
        <taxon>Streptomyces</taxon>
    </lineage>
</organism>
<dbReference type="Pfam" id="PF00668">
    <property type="entry name" value="Condensation"/>
    <property type="match status" value="2"/>
</dbReference>
<dbReference type="CDD" id="cd05930">
    <property type="entry name" value="A_NRPS"/>
    <property type="match status" value="1"/>
</dbReference>
<sequence>MNSPEPPFPLTRYQLDIWVSAAQSEESPQYNVSCHEKLTGDVNLGVLRQCAEQVLRRHDALRLRFDDRDGTPHQWVEPQPPAVETTDLSRESDPAAACRLRVRAFQQRPMPLRDQPMVRVAILVEGPRVTHLQLVAHHLVLDGWSLAQVSARILDDYASVVAGGAAAESGAPPYRSFAARDAAYQGSEENTADLEAHRSALAGAIPALFPRRPASAPRAGARHSFTLDRSWAERVRKAQLPLFPYIATMLGAYLTRVHRTEEVILGVPVLNRPDEFMDTIGHFANTLPLLLPAHDGKPLRDIVNRTRSATRVLRRHERVALGDVVRALPELHGGNRQLFDVTLSYLRAGRPDPAPGIGLETRMESPCHEQDALSVVVLDFDNAQEIRFDLDYATDVFDDDFPIEAMAGHLKYLLEEGVDLADGPVSAVPMLPATEREELIRRGGGDRVAYRRDATLSGLFERQVARGPDRIAVVGPGPDDALTYAELDARANQVARALRADGVGPGDRVAVSLERGPDLLIALMGVGKAGGAYVPVDPGYPRERIRFLLDDSRPAAVLVSDERMPRTSVAAGVPVHRVPDLLHGDDSPLEPLAGGSDLAYVIYTSGSTGKPKGVQVRHHSVVNRLAWMQRAYPIGEGDVLLQKTPVSFDVSVWELFWWAIEGASVALLPPGGEKDPRVIGRTIRDRRVTVAHFVPSMLGAFLDTAEQTPDLRAGTKTLRRVFCSGEALPAARVDRFNRLFHDGERATPDLVNLYGPTEATVDVTFHDCPGDPGRPVGRVPIGRPIDNTCLYVVGQDGQPQPAGVPGELWIGGAGVAAGYLNRPDLTAERFIADPFTAEGTLYRTGDLVRWLADGSLEYLGRLDDQVKIRGNRVEPGEVGRALIAVPGIRDALVVDRTDNERGVHLVGYYVADDEIDAADIRRRLADDLPEFMIPALLMRLDRIPLTPNGKADRRALPEPVARGGAPASRPLTPAEQILADVWSEVLRCGPVGAEDDYYALGGDSLQMLRVRALAEQRGLRFPLADLVRHSTVARLAARAVLDASPSDPLAEPCPFETVSGIDRARLGSVSDAYPLTRMQLGLIYHSRQRSGSSLYKDVFRYTLRCDWDEGHFRAAFGGLVRRHPALRTSFGLAGFTEPLQLVHPATDDGFDGLDVVDLRSRDVDDAETEVARHIEERRHHEYPFDTATPLYSLRVHVRRTAIDLVLSFHHALFDGASVANLIGELLRDYGHALGLHPTPAPADRLPSPAAHLLAERRALASEEDRRYWREELDGGEPTALGSYRPHQPPSATGGRGSHRFDLPARLGDDVRAFARAQALPLKSVLFAAHCMTLRLLSGRDDILTGLIAHGRPEHPHAERMVGLFLNTLPMRVNTAQDSWLEAVREAFGRERSAYPHRHFPISAIQEEHGGGPLFETVFNYVRFQQLTDALREPGLELTELRTVEETNFTLLVNAVTDPVDQSIWLRIDNDGQTVTRDQVGVFADYYTRVLDRMVHHPLEQPGWDFLTAVSQPLSQGTGTGTPPSVVDGFAEQAVRTPDALALATQDEEWTYARLDRATEAVARNLLALGVRTGDVVGVVADRSPEVIAVILGIMRAGAAVMPLDTGYPATRLSYMIEAADPRRIVAAGRHDSLLDRASRIVRFEEIAEPPTGHTTGHTTEDTPAPPLPAIALDGTACVLFTSGSTGRPKGVDIPHRTLATLVSWQNRAPSAAKGITLQYAPLSFDVSLQEIFSTLCAGGTLRLVPEEIRRDMPALVRLLHRERVERVFVPSIALQQLALASEALGLTPAALRVIVSSGEQLRITDEVRRLCSALPGMVLENQYGPTETHVVTRHTLTGPPADFPDLPPVGTAVDGAQVVVVDPRLRPVPPGVTGELYLGGATVARGYLGRDDLTKERFVTLPGRSGRFYRSGDLGFALPSGDIVCTGRADTQVKVRGFRVETAEVELAIRDLVPRHPGIAEAAVVDHTRPGTDTVLVAFLTGDPSTVDTGALRSRLRETLPDYMVPSYVQWLPAMPSTPSGKRDDAALRAIPLEAPADHDTTPPRTPLEKALAEILADLLHLPEVGIHDSMFELGGTSLTAMRLIATLEQRFGTVIPLSEFIAAPTVAAMADRLGSGAAAPARFDPIVPLNPSGNRTPLFMVHPMGGNVLCFLPFAKHLDPDQPLYALQAAGADPGTEPLDTIADMARSYVAALKRIQPEGPYKISGYSFGGFVAFEMALQLRAQGERADVLILDTVTLNPQLRELYTDDALLGWFFWELLWPVRGGASPLEEIPEHTTSLDEKFAHIARCAVDLGVLPADSSGTVIRRLFRLYRANWMATLDYRPGTNDQDVILLRADEPLPAILEAMHGAAGSLHYEPTNGWRRVTTGRIQVIGIPGDHLSIMEEPGVAHVAKTMADILHPSTHLRRENRVL</sequence>
<dbReference type="InterPro" id="IPR025110">
    <property type="entry name" value="AMP-bd_C"/>
</dbReference>
<dbReference type="InterPro" id="IPR045851">
    <property type="entry name" value="AMP-bd_C_sf"/>
</dbReference>
<dbReference type="Gene3D" id="1.10.1200.10">
    <property type="entry name" value="ACP-like"/>
    <property type="match status" value="2"/>
</dbReference>
<dbReference type="Pfam" id="PF00501">
    <property type="entry name" value="AMP-binding"/>
    <property type="match status" value="2"/>
</dbReference>
<dbReference type="SUPFAM" id="SSF56801">
    <property type="entry name" value="Acetyl-CoA synthetase-like"/>
    <property type="match status" value="2"/>
</dbReference>
<dbReference type="RefSeq" id="WP_404746874.1">
    <property type="nucleotide sequence ID" value="NZ_JBJDQH010000007.1"/>
</dbReference>
<protein>
    <submittedName>
        <fullName evidence="6">Amino acid adenylation domain-containing protein</fullName>
    </submittedName>
</protein>
<dbReference type="InterPro" id="IPR036736">
    <property type="entry name" value="ACP-like_sf"/>
</dbReference>
<dbReference type="Gene3D" id="3.30.559.10">
    <property type="entry name" value="Chloramphenicol acetyltransferase-like domain"/>
    <property type="match status" value="2"/>
</dbReference>
<dbReference type="NCBIfam" id="TIGR01733">
    <property type="entry name" value="AA-adenyl-dom"/>
    <property type="match status" value="2"/>
</dbReference>
<dbReference type="InterPro" id="IPR006162">
    <property type="entry name" value="Ppantetheine_attach_site"/>
</dbReference>